<dbReference type="FunCoup" id="A0A2K2A2E8">
    <property type="interactions" value="1889"/>
</dbReference>
<dbReference type="EMBL" id="CM009295">
    <property type="protein sequence ID" value="PNT31701.1"/>
    <property type="molecule type" value="Genomic_DNA"/>
</dbReference>
<evidence type="ECO:0000313" key="1">
    <source>
        <dbReference type="EMBL" id="PNT31701.1"/>
    </source>
</evidence>
<evidence type="ECO:0000313" key="2">
    <source>
        <dbReference type="Proteomes" id="UP000006729"/>
    </source>
</evidence>
<dbReference type="EMBL" id="CM009295">
    <property type="protein sequence ID" value="RQO91707.1"/>
    <property type="molecule type" value="Genomic_DNA"/>
</dbReference>
<organism evidence="1 2">
    <name type="scientific">Populus trichocarpa</name>
    <name type="common">Western balsam poplar</name>
    <name type="synonym">Populus balsamifera subsp. trichocarpa</name>
    <dbReference type="NCBI Taxonomy" id="3694"/>
    <lineage>
        <taxon>Eukaryota</taxon>
        <taxon>Viridiplantae</taxon>
        <taxon>Streptophyta</taxon>
        <taxon>Embryophyta</taxon>
        <taxon>Tracheophyta</taxon>
        <taxon>Spermatophyta</taxon>
        <taxon>Magnoliopsida</taxon>
        <taxon>eudicotyledons</taxon>
        <taxon>Gunneridae</taxon>
        <taxon>Pentapetalae</taxon>
        <taxon>rosids</taxon>
        <taxon>fabids</taxon>
        <taxon>Malpighiales</taxon>
        <taxon>Salicaceae</taxon>
        <taxon>Saliceae</taxon>
        <taxon>Populus</taxon>
    </lineage>
</organism>
<dbReference type="ExpressionAtlas" id="A0A2K2A2E8">
    <property type="expression patterns" value="baseline"/>
</dbReference>
<keyword evidence="2" id="KW-1185">Reference proteome</keyword>
<dbReference type="AlphaFoldDB" id="A0A2K2A2E8"/>
<reference evidence="1 2" key="1">
    <citation type="journal article" date="2006" name="Science">
        <title>The genome of black cottonwood, Populus trichocarpa (Torr. &amp; Gray).</title>
        <authorList>
            <person name="Tuskan G.A."/>
            <person name="Difazio S."/>
            <person name="Jansson S."/>
            <person name="Bohlmann J."/>
            <person name="Grigoriev I."/>
            <person name="Hellsten U."/>
            <person name="Putnam N."/>
            <person name="Ralph S."/>
            <person name="Rombauts S."/>
            <person name="Salamov A."/>
            <person name="Schein J."/>
            <person name="Sterck L."/>
            <person name="Aerts A."/>
            <person name="Bhalerao R.R."/>
            <person name="Bhalerao R.P."/>
            <person name="Blaudez D."/>
            <person name="Boerjan W."/>
            <person name="Brun A."/>
            <person name="Brunner A."/>
            <person name="Busov V."/>
            <person name="Campbell M."/>
            <person name="Carlson J."/>
            <person name="Chalot M."/>
            <person name="Chapman J."/>
            <person name="Chen G.L."/>
            <person name="Cooper D."/>
            <person name="Coutinho P.M."/>
            <person name="Couturier J."/>
            <person name="Covert S."/>
            <person name="Cronk Q."/>
            <person name="Cunningham R."/>
            <person name="Davis J."/>
            <person name="Degroeve S."/>
            <person name="Dejardin A."/>
            <person name="Depamphilis C."/>
            <person name="Detter J."/>
            <person name="Dirks B."/>
            <person name="Dubchak I."/>
            <person name="Duplessis S."/>
            <person name="Ehlting J."/>
            <person name="Ellis B."/>
            <person name="Gendler K."/>
            <person name="Goodstein D."/>
            <person name="Gribskov M."/>
            <person name="Grimwood J."/>
            <person name="Groover A."/>
            <person name="Gunter L."/>
            <person name="Hamberger B."/>
            <person name="Heinze B."/>
            <person name="Helariutta Y."/>
            <person name="Henrissat B."/>
            <person name="Holligan D."/>
            <person name="Holt R."/>
            <person name="Huang W."/>
            <person name="Islam-Faridi N."/>
            <person name="Jones S."/>
            <person name="Jones-Rhoades M."/>
            <person name="Jorgensen R."/>
            <person name="Joshi C."/>
            <person name="Kangasjarvi J."/>
            <person name="Karlsson J."/>
            <person name="Kelleher C."/>
            <person name="Kirkpatrick R."/>
            <person name="Kirst M."/>
            <person name="Kohler A."/>
            <person name="Kalluri U."/>
            <person name="Larimer F."/>
            <person name="Leebens-Mack J."/>
            <person name="Leple J.C."/>
            <person name="Locascio P."/>
            <person name="Lou Y."/>
            <person name="Lucas S."/>
            <person name="Martin F."/>
            <person name="Montanini B."/>
            <person name="Napoli C."/>
            <person name="Nelson D.R."/>
            <person name="Nelson C."/>
            <person name="Nieminen K."/>
            <person name="Nilsson O."/>
            <person name="Pereda V."/>
            <person name="Peter G."/>
            <person name="Philippe R."/>
            <person name="Pilate G."/>
            <person name="Poliakov A."/>
            <person name="Razumovskaya J."/>
            <person name="Richardson P."/>
            <person name="Rinaldi C."/>
            <person name="Ritland K."/>
            <person name="Rouze P."/>
            <person name="Ryaboy D."/>
            <person name="Schmutz J."/>
            <person name="Schrader J."/>
            <person name="Segerman B."/>
            <person name="Shin H."/>
            <person name="Siddiqui A."/>
            <person name="Sterky F."/>
            <person name="Terry A."/>
            <person name="Tsai C.J."/>
            <person name="Uberbacher E."/>
            <person name="Unneberg P."/>
            <person name="Vahala J."/>
            <person name="Wall K."/>
            <person name="Wessler S."/>
            <person name="Yang G."/>
            <person name="Yin T."/>
            <person name="Douglas C."/>
            <person name="Marra M."/>
            <person name="Sandberg G."/>
            <person name="Van de Peer Y."/>
            <person name="Rokhsar D."/>
        </authorList>
    </citation>
    <scope>NUCLEOTIDE SEQUENCE [LARGE SCALE GENOMIC DNA]</scope>
    <source>
        <strain evidence="2">cv. Nisqually</strain>
        <strain evidence="1">Nisqually-1</strain>
    </source>
</reference>
<protein>
    <submittedName>
        <fullName evidence="1">Uncharacterized protein</fullName>
    </submittedName>
</protein>
<dbReference type="GO" id="GO:0010705">
    <property type="term" value="P:meiotic DNA double-strand break processing involved in reciprocal meiotic recombination"/>
    <property type="evidence" value="ECO:0000318"/>
    <property type="project" value="GO_Central"/>
</dbReference>
<dbReference type="PANTHER" id="PTHR48221">
    <property type="entry name" value="ACYL-COA SYNTHETASE FAMILY PROTEIN"/>
    <property type="match status" value="1"/>
</dbReference>
<dbReference type="InParanoid" id="A0A2K2A2E8"/>
<accession>A0A2K2A2E8</accession>
<dbReference type="PANTHER" id="PTHR48221:SF2">
    <property type="entry name" value="ACYL-COA SYNTHETASE FAMILY PROTEIN"/>
    <property type="match status" value="1"/>
</dbReference>
<dbReference type="Proteomes" id="UP000006729">
    <property type="component" value="Chromosome 6"/>
</dbReference>
<gene>
    <name evidence="1" type="ORF">POPTR_006G144600</name>
</gene>
<sequence length="696" mass="78660">MRTTSPTSPEIMELFSKLAFELQTLTHNSPINQEQQQQEFNDSSIDPSISKLTLSLTHNPGVRVLDTALSLMCFKAPQVLDSVVEYSVKTIVSVLSSSICCEVFRFHNEEVLQIGSFISRGHCMELIECVFDVISKLKEHGMPIDLLLSAVVRVAASASCYKYLSPSMHVLDVKSIDGSITAISKLLCHLPMDFSLSNHEIPTRLLIWYLDPLALKHDISKILQETIKRPFLCLSMEFYERMDWRSILVCLVLSPIMFIDTRALLHDWFLQTGLSSVVELLMELVSLILDVISRPTWWGLSLELGLKLPFSNSYFPYKSDFLRTLTGPFSYESFLQLVHMTRKSAYLHRELCDPTIKPSAVRVASIDHKSIWALAISFPDWFYFASVLLFSDDKNSQQNIQVKCPLGVPEFGQLPASAAAATFIAWILSPVNKSNQDALFENLTKLSKCWNLKEISSDNSQNGMAGYKKKLKKPRFCDSKEDSTLGNKYDCQVIILWLKQFQNIMKHNETIDELAFCEAKSYALLPQHDKLFRRIPLGILTGSSGYINEDGCELLLHYAATGRILDSLGTENTSLKHVNYNSSGPEDLFGGINKEEAVLGACLVFSLTDVVDRMSVSLFETEKTGEDFLCLVKLRAGRYLLKCIKRLTHFNVDEDGVPMLLDLQGRLERWRHQGKEVPEFHKDLDDALKGLSTESS</sequence>
<name>A0A2K2A2E8_POPTR</name>
<reference evidence="1" key="2">
    <citation type="submission" date="2017-07" db="EMBL/GenBank/DDBJ databases">
        <title>WGS assembly of Populus trichocarpa.</title>
        <authorList>
            <person name="Tuskan G."/>
            <person name="Difazio S."/>
            <person name="Jansson S."/>
            <person name="Bohlmann J."/>
            <person name="Grigoriev I."/>
            <person name="Hellsten U."/>
            <person name="Putnam N."/>
            <person name="Ralph S."/>
            <person name="Rombauts S."/>
            <person name="Salamov A."/>
            <person name="Schein J."/>
            <person name="Sterck L."/>
            <person name="Aerts A."/>
            <person name="Bhalerao R."/>
            <person name="Bhalerao R."/>
            <person name="Blaudez D."/>
            <person name="Boerjan W."/>
            <person name="Brun A."/>
            <person name="Brunner A."/>
            <person name="Busov V."/>
            <person name="Campbell M."/>
            <person name="Carlson J."/>
            <person name="Chalot M."/>
            <person name="Chapman J."/>
            <person name="Chen G."/>
            <person name="Cooper D."/>
            <person name="Coutinho P."/>
            <person name="Couturier J."/>
            <person name="Covert S."/>
            <person name="Cronk Q."/>
            <person name="Cunningham R."/>
            <person name="Davis J."/>
            <person name="Degroeve S."/>
            <person name="Dejardin A."/>
            <person name="Depamphilis C."/>
            <person name="Detter J."/>
            <person name="Dirks B."/>
            <person name="Dubchak I."/>
            <person name="Duplessis S."/>
            <person name="Ehlting J."/>
            <person name="Ellis B."/>
            <person name="Gendler K."/>
            <person name="Goodstein D."/>
            <person name="Gribskov M."/>
            <person name="Grimwood J."/>
            <person name="Groover A."/>
            <person name="Gunter L."/>
            <person name="Hamberger B."/>
            <person name="Heinze B."/>
            <person name="Helariutta Y."/>
            <person name="Henrissat B."/>
            <person name="Holligan D."/>
            <person name="Holt R."/>
            <person name="Huang W."/>
            <person name="Islam-Faridi N."/>
            <person name="Jones S."/>
            <person name="Jones-Rhoades M."/>
            <person name="Jorgensen R."/>
            <person name="Joshi C."/>
            <person name="Kangasjarvi J."/>
            <person name="Karlsson J."/>
            <person name="Kelleher C."/>
            <person name="Kirkpatrick R."/>
            <person name="Kirst M."/>
            <person name="Kohler A."/>
            <person name="Kalluri U."/>
            <person name="Larimer F."/>
            <person name="Leebens-Mack J."/>
            <person name="Leple J."/>
            <person name="Locascio P."/>
            <person name="Lou Y."/>
            <person name="Lucas S."/>
            <person name="Martin F."/>
            <person name="Montanini B."/>
            <person name="Napoli C."/>
            <person name="Nelson D."/>
            <person name="Nelson C."/>
            <person name="Nieminen K."/>
            <person name="Nilsson O."/>
            <person name="Pereda V."/>
            <person name="Peter G."/>
            <person name="Philippe R."/>
            <person name="Pilate G."/>
            <person name="Poliakov A."/>
            <person name="Razumovskaya J."/>
            <person name="Richardson P."/>
            <person name="Rinaldi C."/>
            <person name="Ritland K."/>
            <person name="Rouze P."/>
            <person name="Ryaboy D."/>
            <person name="Schmutz J."/>
            <person name="Schrader J."/>
            <person name="Segerman B."/>
            <person name="Shin H."/>
            <person name="Siddiqui A."/>
            <person name="Sterky F."/>
            <person name="Terry A."/>
            <person name="Tsai C."/>
            <person name="Uberbacher E."/>
            <person name="Unneberg P."/>
            <person name="Vahala J."/>
            <person name="Wall K."/>
            <person name="Wessler S."/>
            <person name="Yang G."/>
            <person name="Yin T."/>
            <person name="Douglas C."/>
            <person name="Marra M."/>
            <person name="Sandberg G."/>
            <person name="Van De Peer Y."/>
            <person name="Rokhsar D."/>
        </authorList>
    </citation>
    <scope>NUCLEOTIDE SEQUENCE</scope>
    <source>
        <strain evidence="1">Nisqually-1</strain>
    </source>
</reference>
<proteinExistence type="predicted"/>